<organism evidence="8">
    <name type="scientific">Desulfobacca acetoxidans</name>
    <dbReference type="NCBI Taxonomy" id="60893"/>
    <lineage>
        <taxon>Bacteria</taxon>
        <taxon>Pseudomonadati</taxon>
        <taxon>Thermodesulfobacteriota</taxon>
        <taxon>Desulfobaccia</taxon>
        <taxon>Desulfobaccales</taxon>
        <taxon>Desulfobaccaceae</taxon>
        <taxon>Desulfobacca</taxon>
    </lineage>
</organism>
<evidence type="ECO:0000256" key="2">
    <source>
        <dbReference type="ARBA" id="ARBA00022617"/>
    </source>
</evidence>
<dbReference type="Pfam" id="PF13442">
    <property type="entry name" value="Cytochrome_CBB3"/>
    <property type="match status" value="1"/>
</dbReference>
<evidence type="ECO:0000256" key="4">
    <source>
        <dbReference type="ARBA" id="ARBA00022982"/>
    </source>
</evidence>
<accession>A0A7C3Z3C5</accession>
<keyword evidence="1" id="KW-0813">Transport</keyword>
<evidence type="ECO:0000256" key="6">
    <source>
        <dbReference type="PROSITE-ProRule" id="PRU00433"/>
    </source>
</evidence>
<dbReference type="EMBL" id="DTMF01000211">
    <property type="protein sequence ID" value="HGF34448.1"/>
    <property type="molecule type" value="Genomic_DNA"/>
</dbReference>
<proteinExistence type="predicted"/>
<feature type="domain" description="Cytochrome c" evidence="7">
    <location>
        <begin position="27"/>
        <end position="111"/>
    </location>
</feature>
<evidence type="ECO:0000256" key="5">
    <source>
        <dbReference type="ARBA" id="ARBA00023004"/>
    </source>
</evidence>
<dbReference type="PROSITE" id="PS51007">
    <property type="entry name" value="CYTC"/>
    <property type="match status" value="1"/>
</dbReference>
<protein>
    <submittedName>
        <fullName evidence="8">Cytochrome c</fullName>
    </submittedName>
</protein>
<evidence type="ECO:0000313" key="8">
    <source>
        <dbReference type="EMBL" id="HGF34448.1"/>
    </source>
</evidence>
<dbReference type="Gene3D" id="1.10.760.10">
    <property type="entry name" value="Cytochrome c-like domain"/>
    <property type="match status" value="1"/>
</dbReference>
<comment type="caution">
    <text evidence="8">The sequence shown here is derived from an EMBL/GenBank/DDBJ whole genome shotgun (WGS) entry which is preliminary data.</text>
</comment>
<sequence length="113" mass="12078">MRLDMMLLCAVGLLIVSLCGAGKGVGADYERGQKIYNDKCAICHGTDGRGNGPAAASLSPPPADFNSAGFWRNMTDAKITNAIENGHGPMPAFDLSSEDNRSVIEYLRQTFKP</sequence>
<dbReference type="PANTHER" id="PTHR37823:SF1">
    <property type="entry name" value="CYTOCHROME C-553-LIKE"/>
    <property type="match status" value="1"/>
</dbReference>
<dbReference type="GO" id="GO:0020037">
    <property type="term" value="F:heme binding"/>
    <property type="evidence" value="ECO:0007669"/>
    <property type="project" value="InterPro"/>
</dbReference>
<name>A0A7C3Z3C5_9BACT</name>
<dbReference type="GO" id="GO:0046872">
    <property type="term" value="F:metal ion binding"/>
    <property type="evidence" value="ECO:0007669"/>
    <property type="project" value="UniProtKB-KW"/>
</dbReference>
<evidence type="ECO:0000256" key="1">
    <source>
        <dbReference type="ARBA" id="ARBA00022448"/>
    </source>
</evidence>
<keyword evidence="2 6" id="KW-0349">Heme</keyword>
<keyword evidence="4" id="KW-0249">Electron transport</keyword>
<dbReference type="GO" id="GO:0009055">
    <property type="term" value="F:electron transfer activity"/>
    <property type="evidence" value="ECO:0007669"/>
    <property type="project" value="InterPro"/>
</dbReference>
<dbReference type="InterPro" id="IPR036909">
    <property type="entry name" value="Cyt_c-like_dom_sf"/>
</dbReference>
<keyword evidence="5 6" id="KW-0408">Iron</keyword>
<dbReference type="PANTHER" id="PTHR37823">
    <property type="entry name" value="CYTOCHROME C-553-LIKE"/>
    <property type="match status" value="1"/>
</dbReference>
<dbReference type="AlphaFoldDB" id="A0A7C3Z3C5"/>
<evidence type="ECO:0000256" key="3">
    <source>
        <dbReference type="ARBA" id="ARBA00022723"/>
    </source>
</evidence>
<dbReference type="SUPFAM" id="SSF46626">
    <property type="entry name" value="Cytochrome c"/>
    <property type="match status" value="1"/>
</dbReference>
<keyword evidence="3 6" id="KW-0479">Metal-binding</keyword>
<dbReference type="InterPro" id="IPR009056">
    <property type="entry name" value="Cyt_c-like_dom"/>
</dbReference>
<reference evidence="8" key="1">
    <citation type="journal article" date="2020" name="mSystems">
        <title>Genome- and Community-Level Interaction Insights into Carbon Utilization and Element Cycling Functions of Hydrothermarchaeota in Hydrothermal Sediment.</title>
        <authorList>
            <person name="Zhou Z."/>
            <person name="Liu Y."/>
            <person name="Xu W."/>
            <person name="Pan J."/>
            <person name="Luo Z.H."/>
            <person name="Li M."/>
        </authorList>
    </citation>
    <scope>NUCLEOTIDE SEQUENCE [LARGE SCALE GENOMIC DNA]</scope>
    <source>
        <strain evidence="8">SpSt-897</strain>
    </source>
</reference>
<dbReference type="InterPro" id="IPR051811">
    <property type="entry name" value="Cytochrome_c550/c551-like"/>
</dbReference>
<gene>
    <name evidence="8" type="ORF">ENW96_08695</name>
</gene>
<evidence type="ECO:0000259" key="7">
    <source>
        <dbReference type="PROSITE" id="PS51007"/>
    </source>
</evidence>